<dbReference type="GO" id="GO:0008276">
    <property type="term" value="F:protein methyltransferase activity"/>
    <property type="evidence" value="ECO:0007669"/>
    <property type="project" value="TreeGrafter"/>
</dbReference>
<evidence type="ECO:0000256" key="1">
    <source>
        <dbReference type="ARBA" id="ARBA00022603"/>
    </source>
</evidence>
<keyword evidence="1 3" id="KW-0489">Methyltransferase</keyword>
<dbReference type="InterPro" id="IPR050078">
    <property type="entry name" value="Ribosomal_L11_MeTrfase_PrmA"/>
</dbReference>
<evidence type="ECO:0000256" key="2">
    <source>
        <dbReference type="ARBA" id="ARBA00022679"/>
    </source>
</evidence>
<reference evidence="4" key="1">
    <citation type="submission" date="2016-11" db="EMBL/GenBank/DDBJ databases">
        <authorList>
            <person name="Varghese N."/>
            <person name="Submissions S."/>
        </authorList>
    </citation>
    <scope>NUCLEOTIDE SEQUENCE [LARGE SCALE GENOMIC DNA]</scope>
    <source>
        <strain evidence="4">DSM 9756</strain>
    </source>
</reference>
<dbReference type="Proteomes" id="UP000184076">
    <property type="component" value="Unassembled WGS sequence"/>
</dbReference>
<keyword evidence="3" id="KW-0689">Ribosomal protein</keyword>
<dbReference type="SUPFAM" id="SSF53335">
    <property type="entry name" value="S-adenosyl-L-methionine-dependent methyltransferases"/>
    <property type="match status" value="1"/>
</dbReference>
<keyword evidence="2 3" id="KW-0808">Transferase</keyword>
<dbReference type="Gene3D" id="3.40.50.150">
    <property type="entry name" value="Vaccinia Virus protein VP39"/>
    <property type="match status" value="1"/>
</dbReference>
<dbReference type="PANTHER" id="PTHR43648">
    <property type="entry name" value="ELECTRON TRANSFER FLAVOPROTEIN BETA SUBUNIT LYSINE METHYLTRANSFERASE"/>
    <property type="match status" value="1"/>
</dbReference>
<dbReference type="Pfam" id="PF06325">
    <property type="entry name" value="PrmA"/>
    <property type="match status" value="1"/>
</dbReference>
<accession>A0A1M4ZVT1</accession>
<dbReference type="AlphaFoldDB" id="A0A1M4ZVT1"/>
<name>A0A1M4ZVT1_9BACT</name>
<dbReference type="GO" id="GO:0005840">
    <property type="term" value="C:ribosome"/>
    <property type="evidence" value="ECO:0007669"/>
    <property type="project" value="UniProtKB-KW"/>
</dbReference>
<protein>
    <submittedName>
        <fullName evidence="3">Ribosomal protein L11 methyltransferase</fullName>
    </submittedName>
</protein>
<dbReference type="STRING" id="1121391.SAMN02745206_01542"/>
<dbReference type="PANTHER" id="PTHR43648:SF1">
    <property type="entry name" value="ELECTRON TRANSFER FLAVOPROTEIN BETA SUBUNIT LYSINE METHYLTRANSFERASE"/>
    <property type="match status" value="1"/>
</dbReference>
<evidence type="ECO:0000313" key="3">
    <source>
        <dbReference type="EMBL" id="SHF21706.1"/>
    </source>
</evidence>
<keyword evidence="3" id="KW-0687">Ribonucleoprotein</keyword>
<dbReference type="InterPro" id="IPR029063">
    <property type="entry name" value="SAM-dependent_MTases_sf"/>
</dbReference>
<dbReference type="CDD" id="cd02440">
    <property type="entry name" value="AdoMet_MTases"/>
    <property type="match status" value="1"/>
</dbReference>
<evidence type="ECO:0000313" key="4">
    <source>
        <dbReference type="Proteomes" id="UP000184076"/>
    </source>
</evidence>
<proteinExistence type="predicted"/>
<dbReference type="GO" id="GO:0032259">
    <property type="term" value="P:methylation"/>
    <property type="evidence" value="ECO:0007669"/>
    <property type="project" value="UniProtKB-KW"/>
</dbReference>
<dbReference type="RefSeq" id="WP_073038416.1">
    <property type="nucleotide sequence ID" value="NZ_FQVB01000013.1"/>
</dbReference>
<organism evidence="3 4">
    <name type="scientific">Desulfacinum infernum DSM 9756</name>
    <dbReference type="NCBI Taxonomy" id="1121391"/>
    <lineage>
        <taxon>Bacteria</taxon>
        <taxon>Pseudomonadati</taxon>
        <taxon>Thermodesulfobacteriota</taxon>
        <taxon>Syntrophobacteria</taxon>
        <taxon>Syntrophobacterales</taxon>
        <taxon>Syntrophobacteraceae</taxon>
        <taxon>Desulfacinum</taxon>
    </lineage>
</organism>
<dbReference type="EMBL" id="FQVB01000013">
    <property type="protein sequence ID" value="SHF21706.1"/>
    <property type="molecule type" value="Genomic_DNA"/>
</dbReference>
<gene>
    <name evidence="3" type="ORF">SAMN02745206_01542</name>
</gene>
<sequence length="277" mass="30722">MDQEKKNVKRPGGWLHVLECRGGISHRAIHRLPGCLGSWPEPPYTYLFFERKPTGEMRRVVERAVSGKITREYALEFHQWQQPRPPALTVGPFLITAESPGAPPGEGMLPITLKTGLVFGTGMHPTTRACLLLLDRVLRDAISREVVDLGTGTGVLALAAARLGAHRVVALDVNPLAVKEAAENIALNDLEGIVFPVVGRDLQAVGMFGDLLLMNLEWPSLKGVLRRKGWRRFSRVLASGFLSAQYPKFLEYLPDDFRVKERIAVDGWEAVEACRIV</sequence>
<keyword evidence="4" id="KW-1185">Reference proteome</keyword>